<sequence>MEHGIPDMRLLCDYSALRRRVKEESNLEKQLDRLRKHIDHSNELPLDQVLESASNHLEQLQLELSAAKAATSTPIALVKSSRIVCTYVECPEQSHETLKPVGSDGPAVDVDENEVLFNVSIPEDIQPLLGISVKRKADAWVTAASNGAKAPTPSSKRPVVRINPMILAKANSTSRSAAVIDKRAGIQRSLRR</sequence>
<dbReference type="EMBL" id="JNBS01001037">
    <property type="protein sequence ID" value="OQS03022.1"/>
    <property type="molecule type" value="Genomic_DNA"/>
</dbReference>
<comment type="caution">
    <text evidence="2">The sequence shown here is derived from an EMBL/GenBank/DDBJ whole genome shotgun (WGS) entry which is preliminary data.</text>
</comment>
<dbReference type="AlphaFoldDB" id="A0A1V9ZYC1"/>
<dbReference type="Proteomes" id="UP000243217">
    <property type="component" value="Unassembled WGS sequence"/>
</dbReference>
<evidence type="ECO:0000256" key="1">
    <source>
        <dbReference type="SAM" id="Coils"/>
    </source>
</evidence>
<evidence type="ECO:0000313" key="3">
    <source>
        <dbReference type="Proteomes" id="UP000243217"/>
    </source>
</evidence>
<proteinExistence type="predicted"/>
<accession>A0A1V9ZYC1</accession>
<name>A0A1V9ZYC1_9STRA</name>
<protein>
    <submittedName>
        <fullName evidence="2">Uncharacterized protein</fullName>
    </submittedName>
</protein>
<organism evidence="2 3">
    <name type="scientific">Thraustotheca clavata</name>
    <dbReference type="NCBI Taxonomy" id="74557"/>
    <lineage>
        <taxon>Eukaryota</taxon>
        <taxon>Sar</taxon>
        <taxon>Stramenopiles</taxon>
        <taxon>Oomycota</taxon>
        <taxon>Saprolegniomycetes</taxon>
        <taxon>Saprolegniales</taxon>
        <taxon>Achlyaceae</taxon>
        <taxon>Thraustotheca</taxon>
    </lineage>
</organism>
<feature type="coiled-coil region" evidence="1">
    <location>
        <begin position="17"/>
        <end position="70"/>
    </location>
</feature>
<evidence type="ECO:0000313" key="2">
    <source>
        <dbReference type="EMBL" id="OQS03022.1"/>
    </source>
</evidence>
<reference evidence="2 3" key="1">
    <citation type="journal article" date="2014" name="Genome Biol. Evol.">
        <title>The secreted proteins of Achlya hypogyna and Thraustotheca clavata identify the ancestral oomycete secretome and reveal gene acquisitions by horizontal gene transfer.</title>
        <authorList>
            <person name="Misner I."/>
            <person name="Blouin N."/>
            <person name="Leonard G."/>
            <person name="Richards T.A."/>
            <person name="Lane C.E."/>
        </authorList>
    </citation>
    <scope>NUCLEOTIDE SEQUENCE [LARGE SCALE GENOMIC DNA]</scope>
    <source>
        <strain evidence="2 3">ATCC 34112</strain>
    </source>
</reference>
<keyword evidence="1" id="KW-0175">Coiled coil</keyword>
<gene>
    <name evidence="2" type="ORF">THRCLA_04657</name>
</gene>
<keyword evidence="3" id="KW-1185">Reference proteome</keyword>